<evidence type="ECO:0000313" key="3">
    <source>
        <dbReference type="Proteomes" id="UP000285604"/>
    </source>
</evidence>
<dbReference type="Proteomes" id="UP000285604">
    <property type="component" value="Unassembled WGS sequence"/>
</dbReference>
<protein>
    <submittedName>
        <fullName evidence="2">Uncharacterized protein</fullName>
    </submittedName>
</protein>
<gene>
    <name evidence="2" type="ORF">DXA63_15865</name>
</gene>
<feature type="transmembrane region" description="Helical" evidence="1">
    <location>
        <begin position="29"/>
        <end position="47"/>
    </location>
</feature>
<reference evidence="2 3" key="1">
    <citation type="submission" date="2018-08" db="EMBL/GenBank/DDBJ databases">
        <title>A genome reference for cultivated species of the human gut microbiota.</title>
        <authorList>
            <person name="Zou Y."/>
            <person name="Xue W."/>
            <person name="Luo G."/>
        </authorList>
    </citation>
    <scope>NUCLEOTIDE SEQUENCE [LARGE SCALE GENOMIC DNA]</scope>
    <source>
        <strain evidence="2 3">OF03-3</strain>
    </source>
</reference>
<comment type="caution">
    <text evidence="2">The sequence shown here is derived from an EMBL/GenBank/DDBJ whole genome shotgun (WGS) entry which is preliminary data.</text>
</comment>
<accession>A0AA92WD64</accession>
<evidence type="ECO:0000256" key="1">
    <source>
        <dbReference type="SAM" id="Phobius"/>
    </source>
</evidence>
<dbReference type="EMBL" id="QSCI01000140">
    <property type="protein sequence ID" value="RGX88618.1"/>
    <property type="molecule type" value="Genomic_DNA"/>
</dbReference>
<dbReference type="AlphaFoldDB" id="A0AA92WD64"/>
<dbReference type="RefSeq" id="WP_151202119.1">
    <property type="nucleotide sequence ID" value="NZ_JAPDUV010000001.1"/>
</dbReference>
<organism evidence="2 3">
    <name type="scientific">Segatella copri</name>
    <dbReference type="NCBI Taxonomy" id="165179"/>
    <lineage>
        <taxon>Bacteria</taxon>
        <taxon>Pseudomonadati</taxon>
        <taxon>Bacteroidota</taxon>
        <taxon>Bacteroidia</taxon>
        <taxon>Bacteroidales</taxon>
        <taxon>Prevotellaceae</taxon>
        <taxon>Segatella</taxon>
    </lineage>
</organism>
<feature type="transmembrane region" description="Helical" evidence="1">
    <location>
        <begin position="6"/>
        <end position="22"/>
    </location>
</feature>
<keyword evidence="1" id="KW-0812">Transmembrane</keyword>
<proteinExistence type="predicted"/>
<keyword evidence="1" id="KW-1133">Transmembrane helix</keyword>
<feature type="transmembrane region" description="Helical" evidence="1">
    <location>
        <begin position="67"/>
        <end position="87"/>
    </location>
</feature>
<sequence length="91" mass="11020">MGCIVALIVFYFFSCFMGWYLCDINPNDTYSWYSGIWHGLFFIPNWFRSWFGDAMYKANYYTTGYNVWWWITTFFSSVSFIIGGANYKYMR</sequence>
<evidence type="ECO:0000313" key="2">
    <source>
        <dbReference type="EMBL" id="RGX88618.1"/>
    </source>
</evidence>
<name>A0AA92WD64_9BACT</name>
<keyword evidence="1" id="KW-0472">Membrane</keyword>